<evidence type="ECO:0000256" key="6">
    <source>
        <dbReference type="SAM" id="Phobius"/>
    </source>
</evidence>
<keyword evidence="8" id="KW-1185">Reference proteome</keyword>
<feature type="transmembrane region" description="Helical" evidence="6">
    <location>
        <begin position="126"/>
        <end position="144"/>
    </location>
</feature>
<evidence type="ECO:0000256" key="2">
    <source>
        <dbReference type="ARBA" id="ARBA00022475"/>
    </source>
</evidence>
<dbReference type="PANTHER" id="PTHR43652">
    <property type="entry name" value="BASIC AMINO ACID ANTIPORTER YFCC-RELATED"/>
    <property type="match status" value="1"/>
</dbReference>
<feature type="transmembrane region" description="Helical" evidence="6">
    <location>
        <begin position="89"/>
        <end position="114"/>
    </location>
</feature>
<feature type="transmembrane region" description="Helical" evidence="6">
    <location>
        <begin position="380"/>
        <end position="400"/>
    </location>
</feature>
<dbReference type="Pfam" id="PF03606">
    <property type="entry name" value="DcuC"/>
    <property type="match status" value="1"/>
</dbReference>
<dbReference type="OrthoDB" id="255482at2"/>
<evidence type="ECO:0000256" key="1">
    <source>
        <dbReference type="ARBA" id="ARBA00004651"/>
    </source>
</evidence>
<evidence type="ECO:0000256" key="4">
    <source>
        <dbReference type="ARBA" id="ARBA00022989"/>
    </source>
</evidence>
<accession>A0A1M6DVN5</accession>
<dbReference type="GO" id="GO:0005886">
    <property type="term" value="C:plasma membrane"/>
    <property type="evidence" value="ECO:0007669"/>
    <property type="project" value="UniProtKB-SubCell"/>
</dbReference>
<feature type="transmembrane region" description="Helical" evidence="6">
    <location>
        <begin position="266"/>
        <end position="286"/>
    </location>
</feature>
<feature type="transmembrane region" description="Helical" evidence="6">
    <location>
        <begin position="150"/>
        <end position="172"/>
    </location>
</feature>
<feature type="transmembrane region" description="Helical" evidence="6">
    <location>
        <begin position="452"/>
        <end position="470"/>
    </location>
</feature>
<feature type="transmembrane region" description="Helical" evidence="6">
    <location>
        <begin position="420"/>
        <end position="440"/>
    </location>
</feature>
<dbReference type="PANTHER" id="PTHR43652:SF2">
    <property type="entry name" value="BASIC AMINO ACID ANTIPORTER YFCC-RELATED"/>
    <property type="match status" value="1"/>
</dbReference>
<protein>
    <submittedName>
        <fullName evidence="7">Uncharacterized membrane protein YfcC, ion transporter superfamily</fullName>
    </submittedName>
</protein>
<evidence type="ECO:0000256" key="3">
    <source>
        <dbReference type="ARBA" id="ARBA00022692"/>
    </source>
</evidence>
<keyword evidence="4 6" id="KW-1133">Transmembrane helix</keyword>
<sequence length="475" mass="51829">MAENALKKKKSKEKKPIKTINTYVLLSCIIIIVSILTYIIPAGEFDRVEDANGRMLADPDSFHYIERNPATIFSVFKAIPQGMSESAKIIFFIFIISGAVQIVNATGAINAGLVRLTTKFKGKEKYLIPIFMIFFSFTGAFLGFCEENIVFIPIAVSVAKYLGYDAIVGICISYLSAEVGYFAGMMNPFNVGIAQGIAGLPMFSGIGFRFGIWAVFMTVTAIYVMRYAEKVKKNPELSLVADIKHDDDKFVDLSKLDVTFTWRHKLIYLVFLVAIASIMYGAFKLGWYVEDIAAVFLMVGIASGIIGKLSFTQIAEEFVAGAKSITFGALMVGLAKAIFLIMSNSKILDTIINSSVGLLGIIPSSFAIIGLFMIQWFINIAITSSTGLAAIAMPILIPIADMLNINRQVTVVAFQLGDGINGSILPTSGVLLAVCSIAGVPYDRWFKFMWKLTLTFTIMACITLAIANSIPLGPF</sequence>
<keyword evidence="5 6" id="KW-0472">Membrane</keyword>
<reference evidence="7 8" key="1">
    <citation type="submission" date="2016-11" db="EMBL/GenBank/DDBJ databases">
        <authorList>
            <person name="Jaros S."/>
            <person name="Januszkiewicz K."/>
            <person name="Wedrychowicz H."/>
        </authorList>
    </citation>
    <scope>NUCLEOTIDE SEQUENCE [LARGE SCALE GENOMIC DNA]</scope>
    <source>
        <strain evidence="7 8">DSM 19022</strain>
    </source>
</reference>
<feature type="transmembrane region" description="Helical" evidence="6">
    <location>
        <begin position="351"/>
        <end position="373"/>
    </location>
</feature>
<keyword evidence="3 6" id="KW-0812">Transmembrane</keyword>
<evidence type="ECO:0000313" key="7">
    <source>
        <dbReference type="EMBL" id="SHI77306.1"/>
    </source>
</evidence>
<name>A0A1M6DVN5_9FIRM</name>
<proteinExistence type="predicted"/>
<feature type="transmembrane region" description="Helical" evidence="6">
    <location>
        <begin position="206"/>
        <end position="225"/>
    </location>
</feature>
<feature type="transmembrane region" description="Helical" evidence="6">
    <location>
        <begin position="20"/>
        <end position="40"/>
    </location>
</feature>
<feature type="transmembrane region" description="Helical" evidence="6">
    <location>
        <begin position="318"/>
        <end position="339"/>
    </location>
</feature>
<feature type="transmembrane region" description="Helical" evidence="6">
    <location>
        <begin position="179"/>
        <end position="200"/>
    </location>
</feature>
<evidence type="ECO:0000313" key="8">
    <source>
        <dbReference type="Proteomes" id="UP000184442"/>
    </source>
</evidence>
<dbReference type="EMBL" id="FQZS01000007">
    <property type="protein sequence ID" value="SHI77306.1"/>
    <property type="molecule type" value="Genomic_DNA"/>
</dbReference>
<keyword evidence="2" id="KW-1003">Cell membrane</keyword>
<dbReference type="RefSeq" id="WP_073025433.1">
    <property type="nucleotide sequence ID" value="NZ_FQZS01000007.1"/>
</dbReference>
<organism evidence="7 8">
    <name type="scientific">Lutispora thermophila DSM 19022</name>
    <dbReference type="NCBI Taxonomy" id="1122184"/>
    <lineage>
        <taxon>Bacteria</taxon>
        <taxon>Bacillati</taxon>
        <taxon>Bacillota</taxon>
        <taxon>Clostridia</taxon>
        <taxon>Lutisporales</taxon>
        <taxon>Lutisporaceae</taxon>
        <taxon>Lutispora</taxon>
    </lineage>
</organism>
<dbReference type="STRING" id="1122184.SAMN02745176_01320"/>
<dbReference type="Proteomes" id="UP000184442">
    <property type="component" value="Unassembled WGS sequence"/>
</dbReference>
<comment type="subcellular location">
    <subcellularLocation>
        <location evidence="1">Cell membrane</location>
        <topology evidence="1">Multi-pass membrane protein</topology>
    </subcellularLocation>
</comment>
<dbReference type="InterPro" id="IPR051679">
    <property type="entry name" value="DASS-Related_Transporters"/>
</dbReference>
<dbReference type="AlphaFoldDB" id="A0A1M6DVN5"/>
<gene>
    <name evidence="7" type="ORF">SAMN02745176_01320</name>
</gene>
<feature type="transmembrane region" description="Helical" evidence="6">
    <location>
        <begin position="292"/>
        <end position="311"/>
    </location>
</feature>
<dbReference type="InterPro" id="IPR018385">
    <property type="entry name" value="C4_dicarb_anaerob_car-like"/>
</dbReference>
<evidence type="ECO:0000256" key="5">
    <source>
        <dbReference type="ARBA" id="ARBA00023136"/>
    </source>
</evidence>